<reference evidence="2" key="1">
    <citation type="journal article" date="2023" name="Plant J.">
        <title>The genome of the king protea, Protea cynaroides.</title>
        <authorList>
            <person name="Chang J."/>
            <person name="Duong T.A."/>
            <person name="Schoeman C."/>
            <person name="Ma X."/>
            <person name="Roodt D."/>
            <person name="Barker N."/>
            <person name="Li Z."/>
            <person name="Van de Peer Y."/>
            <person name="Mizrachi E."/>
        </authorList>
    </citation>
    <scope>NUCLEOTIDE SEQUENCE</scope>
    <source>
        <tissue evidence="2">Young leaves</tissue>
    </source>
</reference>
<dbReference type="Gene3D" id="3.30.70.330">
    <property type="match status" value="1"/>
</dbReference>
<dbReference type="EMBL" id="JAMYWD010000002">
    <property type="protein sequence ID" value="KAJ4979193.1"/>
    <property type="molecule type" value="Genomic_DNA"/>
</dbReference>
<organism evidence="2 3">
    <name type="scientific">Protea cynaroides</name>
    <dbReference type="NCBI Taxonomy" id="273540"/>
    <lineage>
        <taxon>Eukaryota</taxon>
        <taxon>Viridiplantae</taxon>
        <taxon>Streptophyta</taxon>
        <taxon>Embryophyta</taxon>
        <taxon>Tracheophyta</taxon>
        <taxon>Spermatophyta</taxon>
        <taxon>Magnoliopsida</taxon>
        <taxon>Proteales</taxon>
        <taxon>Proteaceae</taxon>
        <taxon>Protea</taxon>
    </lineage>
</organism>
<dbReference type="SUPFAM" id="SSF54928">
    <property type="entry name" value="RNA-binding domain, RBD"/>
    <property type="match status" value="1"/>
</dbReference>
<dbReference type="InterPro" id="IPR039884">
    <property type="entry name" value="R3HC1/R3HCL"/>
</dbReference>
<feature type="region of interest" description="Disordered" evidence="1">
    <location>
        <begin position="87"/>
        <end position="155"/>
    </location>
</feature>
<feature type="compositionally biased region" description="Acidic residues" evidence="1">
    <location>
        <begin position="115"/>
        <end position="129"/>
    </location>
</feature>
<name>A0A9Q0KYG9_9MAGN</name>
<accession>A0A9Q0KYG9</accession>
<dbReference type="PANTHER" id="PTHR21678:SF0">
    <property type="entry name" value="C3H1-TYPE DOMAIN-CONTAINING PROTEIN"/>
    <property type="match status" value="1"/>
</dbReference>
<dbReference type="PANTHER" id="PTHR21678">
    <property type="entry name" value="GROWTH INHIBITION AND DIFFERENTIATION RELATED PROTEIN 88"/>
    <property type="match status" value="1"/>
</dbReference>
<dbReference type="Proteomes" id="UP001141806">
    <property type="component" value="Unassembled WGS sequence"/>
</dbReference>
<gene>
    <name evidence="2" type="ORF">NE237_009973</name>
</gene>
<dbReference type="AlphaFoldDB" id="A0A9Q0KYG9"/>
<proteinExistence type="predicted"/>
<sequence length="344" mass="37560">MEGESNWSVAVEDLVDGGDVEGAISVLESVISKLQSGPSSSPSDLELASALGDLANIYSRRGFSLKADELRTQAFLVKQGGHQLILPAGDSDTVSKKDQQENRVSPSEGDASASSDDDWEAIADREPDELFSPHNEGGASELSHEDTKVQIPKRRGRGTFLYRKNGLYSDKKDDIAGVNESEDEAPSRSSEGNTEKRNSRFGTDHALVLDGFPPSMKTTDLEKLFVDYTDCGVAIRWVNDTVALAVFQNPSIANKALNSIRCSFVVRLLDGNDVLLSSISTRDLEPPYPRPKTSVRTAQRLIAQGIGQKLSTTFGSSELKKQEEARRNRIVSRQTLRDEAWGAD</sequence>
<comment type="caution">
    <text evidence="2">The sequence shown here is derived from an EMBL/GenBank/DDBJ whole genome shotgun (WGS) entry which is preliminary data.</text>
</comment>
<feature type="compositionally biased region" description="Low complexity" evidence="1">
    <location>
        <begin position="105"/>
        <end position="114"/>
    </location>
</feature>
<evidence type="ECO:0000313" key="3">
    <source>
        <dbReference type="Proteomes" id="UP001141806"/>
    </source>
</evidence>
<keyword evidence="3" id="KW-1185">Reference proteome</keyword>
<dbReference type="GO" id="GO:0003676">
    <property type="term" value="F:nucleic acid binding"/>
    <property type="evidence" value="ECO:0007669"/>
    <property type="project" value="InterPro"/>
</dbReference>
<evidence type="ECO:0000256" key="1">
    <source>
        <dbReference type="SAM" id="MobiDB-lite"/>
    </source>
</evidence>
<dbReference type="InterPro" id="IPR012677">
    <property type="entry name" value="Nucleotide-bd_a/b_plait_sf"/>
</dbReference>
<dbReference type="OrthoDB" id="5418203at2759"/>
<dbReference type="InterPro" id="IPR035979">
    <property type="entry name" value="RBD_domain_sf"/>
</dbReference>
<protein>
    <recommendedName>
        <fullName evidence="4">Coiled-coil domain-containing protein R3HCC1L</fullName>
    </recommendedName>
</protein>
<feature type="region of interest" description="Disordered" evidence="1">
    <location>
        <begin position="173"/>
        <end position="202"/>
    </location>
</feature>
<evidence type="ECO:0008006" key="4">
    <source>
        <dbReference type="Google" id="ProtNLM"/>
    </source>
</evidence>
<evidence type="ECO:0000313" key="2">
    <source>
        <dbReference type="EMBL" id="KAJ4979193.1"/>
    </source>
</evidence>